<comment type="subcellular location">
    <subcellularLocation>
        <location evidence="1">Membrane</location>
    </subcellularLocation>
</comment>
<dbReference type="InterPro" id="IPR007110">
    <property type="entry name" value="Ig-like_dom"/>
</dbReference>
<dbReference type="PANTHER" id="PTHR19256:SF65">
    <property type="entry name" value="T CELL RECEPTOR GAMMA CONSTANT 1-RELATED"/>
    <property type="match status" value="1"/>
</dbReference>
<dbReference type="InterPro" id="IPR003599">
    <property type="entry name" value="Ig_sub"/>
</dbReference>
<dbReference type="OrthoDB" id="8924181at2759"/>
<proteinExistence type="predicted"/>
<dbReference type="InterPro" id="IPR013106">
    <property type="entry name" value="Ig_V-set"/>
</dbReference>
<dbReference type="PROSITE" id="PS50835">
    <property type="entry name" value="IG_LIKE"/>
    <property type="match status" value="1"/>
</dbReference>
<evidence type="ECO:0000259" key="7">
    <source>
        <dbReference type="PROSITE" id="PS50835"/>
    </source>
</evidence>
<evidence type="ECO:0000256" key="3">
    <source>
        <dbReference type="ARBA" id="ARBA00022989"/>
    </source>
</evidence>
<gene>
    <name evidence="8" type="ORF">GDO86_011524</name>
</gene>
<dbReference type="InterPro" id="IPR036179">
    <property type="entry name" value="Ig-like_dom_sf"/>
</dbReference>
<dbReference type="GO" id="GO:0016020">
    <property type="term" value="C:membrane"/>
    <property type="evidence" value="ECO:0007669"/>
    <property type="project" value="UniProtKB-SubCell"/>
</dbReference>
<dbReference type="Pfam" id="PF07686">
    <property type="entry name" value="V-set"/>
    <property type="match status" value="1"/>
</dbReference>
<keyword evidence="2" id="KW-0812">Transmembrane</keyword>
<keyword evidence="6" id="KW-0393">Immunoglobulin domain</keyword>
<dbReference type="SMART" id="SM00409">
    <property type="entry name" value="IG"/>
    <property type="match status" value="1"/>
</dbReference>
<reference evidence="8" key="1">
    <citation type="thesis" date="2020" institute="ProQuest LLC" country="789 East Eisenhower Parkway, Ann Arbor, MI, USA">
        <title>Comparative Genomics and Chromosome Evolution.</title>
        <authorList>
            <person name="Mudd A.B."/>
        </authorList>
    </citation>
    <scope>NUCLEOTIDE SEQUENCE</scope>
    <source>
        <strain evidence="8">Female2</strain>
        <tissue evidence="8">Blood</tissue>
    </source>
</reference>
<keyword evidence="4" id="KW-0472">Membrane</keyword>
<evidence type="ECO:0000256" key="5">
    <source>
        <dbReference type="ARBA" id="ARBA00023170"/>
    </source>
</evidence>
<keyword evidence="5" id="KW-0675">Receptor</keyword>
<evidence type="ECO:0000313" key="9">
    <source>
        <dbReference type="Proteomes" id="UP000812440"/>
    </source>
</evidence>
<evidence type="ECO:0000256" key="1">
    <source>
        <dbReference type="ARBA" id="ARBA00004370"/>
    </source>
</evidence>
<feature type="domain" description="Ig-like" evidence="7">
    <location>
        <begin position="30"/>
        <end position="146"/>
    </location>
</feature>
<dbReference type="SUPFAM" id="SSF48726">
    <property type="entry name" value="Immunoglobulin"/>
    <property type="match status" value="1"/>
</dbReference>
<evidence type="ECO:0000313" key="8">
    <source>
        <dbReference type="EMBL" id="KAG8442748.1"/>
    </source>
</evidence>
<organism evidence="8 9">
    <name type="scientific">Hymenochirus boettgeri</name>
    <name type="common">Congo dwarf clawed frog</name>
    <dbReference type="NCBI Taxonomy" id="247094"/>
    <lineage>
        <taxon>Eukaryota</taxon>
        <taxon>Metazoa</taxon>
        <taxon>Chordata</taxon>
        <taxon>Craniata</taxon>
        <taxon>Vertebrata</taxon>
        <taxon>Euteleostomi</taxon>
        <taxon>Amphibia</taxon>
        <taxon>Batrachia</taxon>
        <taxon>Anura</taxon>
        <taxon>Pipoidea</taxon>
        <taxon>Pipidae</taxon>
        <taxon>Pipinae</taxon>
        <taxon>Hymenochirus</taxon>
    </lineage>
</organism>
<keyword evidence="3" id="KW-1133">Transmembrane helix</keyword>
<dbReference type="PANTHER" id="PTHR19256">
    <property type="entry name" value="T-CELL RECEPTOR GAMMA CHAIN"/>
    <property type="match status" value="1"/>
</dbReference>
<sequence length="164" mass="18752">MHRGNSLGNSSQSWMSPFMSMTDFCYLEEPECSRTEDGKQNCITGSCNSFSLLQSQQSVTKAERRSARIECRMDGADISNVNIHWYRKKDNRALERILYYKDQSKYLNDAGFEIGFSAGKNKEMNSCVLTITNLLPKESGTYFCAAWDTVLQGDFEHLQKLRAK</sequence>
<dbReference type="AlphaFoldDB" id="A0A8T2JGN7"/>
<keyword evidence="9" id="KW-1185">Reference proteome</keyword>
<dbReference type="Proteomes" id="UP000812440">
    <property type="component" value="Chromosome 6"/>
</dbReference>
<dbReference type="InterPro" id="IPR013783">
    <property type="entry name" value="Ig-like_fold"/>
</dbReference>
<evidence type="ECO:0000256" key="2">
    <source>
        <dbReference type="ARBA" id="ARBA00022692"/>
    </source>
</evidence>
<name>A0A8T2JGN7_9PIPI</name>
<feature type="non-terminal residue" evidence="8">
    <location>
        <position position="1"/>
    </location>
</feature>
<dbReference type="EMBL" id="JAACNH010000005">
    <property type="protein sequence ID" value="KAG8442748.1"/>
    <property type="molecule type" value="Genomic_DNA"/>
</dbReference>
<dbReference type="Gene3D" id="2.60.40.10">
    <property type="entry name" value="Immunoglobulins"/>
    <property type="match status" value="1"/>
</dbReference>
<dbReference type="InterPro" id="IPR051117">
    <property type="entry name" value="TRG_var/const_region"/>
</dbReference>
<protein>
    <recommendedName>
        <fullName evidence="7">Ig-like domain-containing protein</fullName>
    </recommendedName>
</protein>
<comment type="caution">
    <text evidence="8">The sequence shown here is derived from an EMBL/GenBank/DDBJ whole genome shotgun (WGS) entry which is preliminary data.</text>
</comment>
<dbReference type="SMART" id="SM00406">
    <property type="entry name" value="IGv"/>
    <property type="match status" value="1"/>
</dbReference>
<accession>A0A8T2JGN7</accession>
<evidence type="ECO:0000256" key="4">
    <source>
        <dbReference type="ARBA" id="ARBA00023136"/>
    </source>
</evidence>
<evidence type="ECO:0000256" key="6">
    <source>
        <dbReference type="ARBA" id="ARBA00023319"/>
    </source>
</evidence>